<accession>I0IMN9</accession>
<dbReference type="Gene3D" id="3.90.1470.20">
    <property type="match status" value="1"/>
</dbReference>
<dbReference type="STRING" id="1162668.LFE_0828"/>
<dbReference type="RefSeq" id="WP_014449029.1">
    <property type="nucleotide sequence ID" value="NC_017094.1"/>
</dbReference>
<dbReference type="HOGENOM" id="CLU_058495_2_1_0"/>
<keyword evidence="2" id="KW-1185">Reference proteome</keyword>
<dbReference type="KEGG" id="lfc:LFE_0828"/>
<protein>
    <submittedName>
        <fullName evidence="1">Putative hydrolase, haloacid dehalogenaselike family</fullName>
    </submittedName>
</protein>
<sequence length="218" mass="24403">MSDKWVILCDFDGTITFDETFVAILTRFAPVLASELIPQMYDLTLTLKEGVRRIMESIESVHYPEMLEMISAAPIRKGFFEMLGGLAACHIPFLIVTGGVSEFVRAALKGVPEGVSSIYGMTVDHSGPFLKISSNLESESELVAKVRLLDQFPGSRFICIGDSVTDLQLALRCDIVFSRGRLSSYLEDRKIDFFPFENFFDIARILDRIICQPSLEIS</sequence>
<dbReference type="GO" id="GO:0016787">
    <property type="term" value="F:hydrolase activity"/>
    <property type="evidence" value="ECO:0007669"/>
    <property type="project" value="UniProtKB-KW"/>
</dbReference>
<dbReference type="SUPFAM" id="SSF56784">
    <property type="entry name" value="HAD-like"/>
    <property type="match status" value="1"/>
</dbReference>
<dbReference type="Pfam" id="PF12710">
    <property type="entry name" value="HAD"/>
    <property type="match status" value="1"/>
</dbReference>
<organism evidence="1 2">
    <name type="scientific">Leptospirillum ferrooxidans (strain C2-3)</name>
    <dbReference type="NCBI Taxonomy" id="1162668"/>
    <lineage>
        <taxon>Bacteria</taxon>
        <taxon>Pseudomonadati</taxon>
        <taxon>Nitrospirota</taxon>
        <taxon>Nitrospiria</taxon>
        <taxon>Nitrospirales</taxon>
        <taxon>Nitrospiraceae</taxon>
        <taxon>Leptospirillum</taxon>
    </lineage>
</organism>
<keyword evidence="1" id="KW-0378">Hydrolase</keyword>
<reference evidence="1 2" key="1">
    <citation type="journal article" date="2012" name="J. Bacteriol.">
        <title>Complete Genome Sequence of Leptospirillum ferrooxidans Strain C2-3, Isolated from a Fresh Volcanic Ash Deposit on the Island of Miyake, Japan.</title>
        <authorList>
            <person name="Fujimura R."/>
            <person name="Sato Y."/>
            <person name="Nishizawa T."/>
            <person name="Oshima K."/>
            <person name="Kim S.-W."/>
            <person name="Hattori M."/>
            <person name="Kamijo T."/>
            <person name="Ohta H."/>
        </authorList>
    </citation>
    <scope>NUCLEOTIDE SEQUENCE [LARGE SCALE GENOMIC DNA]</scope>
    <source>
        <strain evidence="1 2">C2-3</strain>
    </source>
</reference>
<proteinExistence type="predicted"/>
<dbReference type="Proteomes" id="UP000007382">
    <property type="component" value="Chromosome"/>
</dbReference>
<dbReference type="EMBL" id="AP012342">
    <property type="protein sequence ID" value="BAM06538.1"/>
    <property type="molecule type" value="Genomic_DNA"/>
</dbReference>
<dbReference type="OrthoDB" id="9804940at2"/>
<reference evidence="2" key="2">
    <citation type="submission" date="2012-03" db="EMBL/GenBank/DDBJ databases">
        <title>The complete genome sequence of the pioneer microbe on fresh volcanic deposit, Leptospirillum ferrooxidans strain C2-3.</title>
        <authorList>
            <person name="Fujimura R."/>
            <person name="Sato Y."/>
            <person name="Nishizawa T."/>
            <person name="Nanba K."/>
            <person name="Oshima K."/>
            <person name="Hattori M."/>
            <person name="Kamijo T."/>
            <person name="Ohta H."/>
        </authorList>
    </citation>
    <scope>NUCLEOTIDE SEQUENCE [LARGE SCALE GENOMIC DNA]</scope>
    <source>
        <strain evidence="2">C2-3</strain>
    </source>
</reference>
<dbReference type="Gene3D" id="3.40.50.1000">
    <property type="entry name" value="HAD superfamily/HAD-like"/>
    <property type="match status" value="1"/>
</dbReference>
<dbReference type="eggNOG" id="COG4359">
    <property type="taxonomic scope" value="Bacteria"/>
</dbReference>
<evidence type="ECO:0000313" key="1">
    <source>
        <dbReference type="EMBL" id="BAM06538.1"/>
    </source>
</evidence>
<dbReference type="InterPro" id="IPR023214">
    <property type="entry name" value="HAD_sf"/>
</dbReference>
<name>I0IMN9_LEPFC</name>
<dbReference type="InterPro" id="IPR036412">
    <property type="entry name" value="HAD-like_sf"/>
</dbReference>
<gene>
    <name evidence="1" type="ordered locus">LFE_0828</name>
</gene>
<evidence type="ECO:0000313" key="2">
    <source>
        <dbReference type="Proteomes" id="UP000007382"/>
    </source>
</evidence>
<dbReference type="PATRIC" id="fig|1162668.3.peg.970"/>
<dbReference type="AlphaFoldDB" id="I0IMN9"/>